<dbReference type="eggNOG" id="COG2755">
    <property type="taxonomic scope" value="Bacteria"/>
</dbReference>
<dbReference type="Gene3D" id="3.40.50.1110">
    <property type="entry name" value="SGNH hydrolase"/>
    <property type="match status" value="1"/>
</dbReference>
<feature type="transmembrane region" description="Helical" evidence="1">
    <location>
        <begin position="22"/>
        <end position="44"/>
    </location>
</feature>
<sequence>MKALNVPSRDSFVPLQSRIDQFIIYMGIFYLFLFNSGGTLWAQFQRPDVSLPSPNAASLGLYGEVPVSLYTGTPNIDIPLYTIQEGKINVPITLSYHASGVRVNQHPGWVGLNWNLNAGGAITRKMKGVLDEFNQSGIAGYYFNHDILNGPNWETKEYAKQIVQYATDTDPDEFNFNFMGLSGSFYLNAKGNWAVRSDSKISVTVDSNLMDVPPDLEKTCDADFFDVTFQTPTGHNPKTFGKFTLTTADGTRYIFGGTTNAIEYSMTFFGQSFSQSPQVKDIWTANTWYLKQIITPQGQEIVFNYSADACSSGKFVASFYNSYITGYFNSNSGNPGFLNLTSGCSGYSLGSPSGYVAGVLTRPVYLDNITSDKASISFTRSSTNELKYEARILKSYFNQPGGGLSNVPTSIFPFLNYNGVLGNSTTTPEGRIRALLDRLVWKQLDQIKVTNKDGLIVNKINFEYSNDNTKRLTLNRVKYLSNNDANCMNKYDFDYYTDYSLPNYLDSLDKTDHWGFFNGREYNINTLPTTGFSYYETQKASSTNIQLLRSGSLKKITYPTGGYTEFDFEKHTSKKYQAINRDASINLLTDSTQVVGGIRIKTITNKENSNAVLSTKQYNYLLSDGSSSGISSGKPVYGTGAHKMSVCNETGSITMDIYSLQSLLPTSVNSHGTHIGYSRVVEKNSDNSYKVYTYTNYESPDGSTHLDLPVATALRIEGSDASRYEPFIDKSFERGLLLSEESYDAQQRPVLRKVNTYRALSNEFVEGMYRNSIAVCPGSGRFGCSGFPYRIYTYQYKLDREEVYTYTQGQSQNAADRIEYIAYNSIGLPTEIKSTRNSKITVTKNKYSIDYPLSGTIATVDEPSKAIRLMQSNNMTGMLIEQQIWSNDNGTLGMVDGFINLYRSYSATSGYVNIKPEKTLQYAVLTSNTSVITSSISSNGSGYIFNYDPDYKKVVVKFDDPINAYTVRGEPIKFTDNNNLITSITYYGGSKIGLIASKTINSQTTVYDYKPLVGISSVKDPNNINTLYEYDGFNRLLTVKDNWNNLLQSNSYNLVNSSGCSTPKLAAEPLITPFLSAIGQYSRVLIVGNSITKLVAQSGSDGWQSPALTAAGGWGRASSTQAKDFAHILESRFKQLNPNAQVLPLWEAPFERDYINNNPAGWLTYDYSALQTRIANGFSASPSKPDLIIIRLGENVVNSQVEPNNFKGALNTLINKVMEVSTPGAKVILTNSMWPDQPLANVKIQEVANERGFPFVDLSDMISNPVFLAGNDPVTLAAFPNNTGDRHPGDAGMLEIADRIWSKVRNTNLASNVGGNITKVRLYPRTDCCIDRIVGSVIQGSNDITNPSSWTTLTTINETPIVGWNDYSVRTTTSWRYLRFLAGPNCYGDLKELEFYNGSVKLVGSKFGSTTAFNNDQTNYSFNVAFDGQVGATFWQGTGPGLQNFAGLDLGSSCTALTASVLSPANSATLVGTASTVTAGRVICPVSVTTCAPSGTTITQVEIWAKTSAGTFPNRMGYAVADASRPGTYTLSASEGTANGKWPVAYLDPGTYRFYAVVTTGTGSMTTTENVVTLTAPAGTTGCTALTASVLSPANSATLVGTASTVTAGRVICPVSVTTCAPSGTTITQVEIWAKTSAGTFPNRMGYAVADASRPGTYTLSASEGTANGKWPVAYLDPGTYRFYAVVTTGTGSMTTTENVVTLTAPAGTTGCTALTASVLSPANSATLVGTASTTQPGTGKVTTALSVTTCAPSGTTITQVEVWASLPDGSFANRMGYAAVDSSRPGVYILSATEGTTTGKWSYYPLNTGTYRFYAIVTTNSSSITTLANVVTLTAP</sequence>
<protein>
    <submittedName>
        <fullName evidence="2">YD repeat protein</fullName>
    </submittedName>
</protein>
<dbReference type="eggNOG" id="COG3209">
    <property type="taxonomic scope" value="Bacteria"/>
</dbReference>
<dbReference type="HOGENOM" id="CLU_237228_0_0_10"/>
<evidence type="ECO:0000256" key="1">
    <source>
        <dbReference type="SAM" id="Phobius"/>
    </source>
</evidence>
<gene>
    <name evidence="2" type="ordered locus">Slin_2121</name>
</gene>
<evidence type="ECO:0000313" key="3">
    <source>
        <dbReference type="Proteomes" id="UP000002028"/>
    </source>
</evidence>
<dbReference type="KEGG" id="sli:Slin_2121"/>
<evidence type="ECO:0000313" key="2">
    <source>
        <dbReference type="EMBL" id="ADB38155.1"/>
    </source>
</evidence>
<dbReference type="GO" id="GO:0016788">
    <property type="term" value="F:hydrolase activity, acting on ester bonds"/>
    <property type="evidence" value="ECO:0007669"/>
    <property type="project" value="UniProtKB-ARBA"/>
</dbReference>
<dbReference type="SUPFAM" id="SSF52266">
    <property type="entry name" value="SGNH hydrolase"/>
    <property type="match status" value="1"/>
</dbReference>
<organism evidence="2 3">
    <name type="scientific">Spirosoma linguale (strain ATCC 33905 / DSM 74 / LMG 10896 / Claus 1)</name>
    <dbReference type="NCBI Taxonomy" id="504472"/>
    <lineage>
        <taxon>Bacteria</taxon>
        <taxon>Pseudomonadati</taxon>
        <taxon>Bacteroidota</taxon>
        <taxon>Cytophagia</taxon>
        <taxon>Cytophagales</taxon>
        <taxon>Cytophagaceae</taxon>
        <taxon>Spirosoma</taxon>
    </lineage>
</organism>
<name>D2QDM5_SPILD</name>
<keyword evidence="1" id="KW-1133">Transmembrane helix</keyword>
<dbReference type="EMBL" id="CP001769">
    <property type="protein sequence ID" value="ADB38155.1"/>
    <property type="molecule type" value="Genomic_DNA"/>
</dbReference>
<dbReference type="Proteomes" id="UP000002028">
    <property type="component" value="Chromosome"/>
</dbReference>
<dbReference type="Gene3D" id="2.60.120.260">
    <property type="entry name" value="Galactose-binding domain-like"/>
    <property type="match status" value="1"/>
</dbReference>
<dbReference type="CDD" id="cd00229">
    <property type="entry name" value="SGNH_hydrolase"/>
    <property type="match status" value="1"/>
</dbReference>
<proteinExistence type="predicted"/>
<dbReference type="STRING" id="504472.Slin_2121"/>
<accession>D2QDM5</accession>
<reference evidence="2 3" key="1">
    <citation type="journal article" date="2010" name="Stand. Genomic Sci.">
        <title>Complete genome sequence of Spirosoma linguale type strain (1).</title>
        <authorList>
            <person name="Lail K."/>
            <person name="Sikorski J."/>
            <person name="Saunders E."/>
            <person name="Lapidus A."/>
            <person name="Glavina Del Rio T."/>
            <person name="Copeland A."/>
            <person name="Tice H."/>
            <person name="Cheng J.-F."/>
            <person name="Lucas S."/>
            <person name="Nolan M."/>
            <person name="Bruce D."/>
            <person name="Goodwin L."/>
            <person name="Pitluck S."/>
            <person name="Ivanova N."/>
            <person name="Mavromatis K."/>
            <person name="Ovchinnikova G."/>
            <person name="Pati A."/>
            <person name="Chen A."/>
            <person name="Palaniappan K."/>
            <person name="Land M."/>
            <person name="Hauser L."/>
            <person name="Chang Y.-J."/>
            <person name="Jeffries C.D."/>
            <person name="Chain P."/>
            <person name="Brettin T."/>
            <person name="Detter J.C."/>
            <person name="Schuetze A."/>
            <person name="Rohde M."/>
            <person name="Tindall B.J."/>
            <person name="Goeker M."/>
            <person name="Bristow J."/>
            <person name="Eisen J.A."/>
            <person name="Markowitz V."/>
            <person name="Hugenholtz P."/>
            <person name="Kyrpides N.C."/>
            <person name="Klenk H.-P."/>
            <person name="Chen F."/>
        </authorList>
    </citation>
    <scope>NUCLEOTIDE SEQUENCE [LARGE SCALE GENOMIC DNA]</scope>
    <source>
        <strain evidence="3">ATCC 33905 / DSM 74 / LMG 10896 / Claus 1</strain>
    </source>
</reference>
<keyword evidence="1" id="KW-0812">Transmembrane</keyword>
<keyword evidence="3" id="KW-1185">Reference proteome</keyword>
<dbReference type="RefSeq" id="WP_012926701.1">
    <property type="nucleotide sequence ID" value="NC_013730.1"/>
</dbReference>
<keyword evidence="1" id="KW-0472">Membrane</keyword>
<dbReference type="InterPro" id="IPR036514">
    <property type="entry name" value="SGNH_hydro_sf"/>
</dbReference>